<keyword evidence="6 12" id="KW-0812">Transmembrane</keyword>
<dbReference type="FunFam" id="1.20.120.220:FF:000002">
    <property type="entry name" value="ATP synthase subunit a"/>
    <property type="match status" value="1"/>
</dbReference>
<dbReference type="InterPro" id="IPR045082">
    <property type="entry name" value="ATP_syn_F0_a_bact/chloroplast"/>
</dbReference>
<dbReference type="PRINTS" id="PR00123">
    <property type="entry name" value="ATPASEA"/>
</dbReference>
<dbReference type="EMBL" id="SRIO01000013">
    <property type="protein sequence ID" value="TFZ82015.1"/>
    <property type="molecule type" value="Genomic_DNA"/>
</dbReference>
<evidence type="ECO:0000256" key="9">
    <source>
        <dbReference type="ARBA" id="ARBA00023065"/>
    </source>
</evidence>
<keyword evidence="10 12" id="KW-0472">Membrane</keyword>
<comment type="subcellular location">
    <subcellularLocation>
        <location evidence="12 13">Cell membrane</location>
        <topology evidence="12 13">Multi-pass membrane protein</topology>
    </subcellularLocation>
    <subcellularLocation>
        <location evidence="1">Membrane</location>
        <topology evidence="1">Multi-pass membrane protein</topology>
    </subcellularLocation>
</comment>
<evidence type="ECO:0000256" key="1">
    <source>
        <dbReference type="ARBA" id="ARBA00004141"/>
    </source>
</evidence>
<dbReference type="SUPFAM" id="SSF81336">
    <property type="entry name" value="F1F0 ATP synthase subunit A"/>
    <property type="match status" value="1"/>
</dbReference>
<dbReference type="GO" id="GO:0046933">
    <property type="term" value="F:proton-transporting ATP synthase activity, rotational mechanism"/>
    <property type="evidence" value="ECO:0007669"/>
    <property type="project" value="UniProtKB-UniRule"/>
</dbReference>
<dbReference type="RefSeq" id="WP_135282301.1">
    <property type="nucleotide sequence ID" value="NZ_SRIO01000013.1"/>
</dbReference>
<evidence type="ECO:0000256" key="12">
    <source>
        <dbReference type="HAMAP-Rule" id="MF_01393"/>
    </source>
</evidence>
<evidence type="ECO:0000313" key="14">
    <source>
        <dbReference type="EMBL" id="TFZ82015.1"/>
    </source>
</evidence>
<dbReference type="PROSITE" id="PS00449">
    <property type="entry name" value="ATPASE_A"/>
    <property type="match status" value="1"/>
</dbReference>
<protein>
    <recommendedName>
        <fullName evidence="12 13">ATP synthase subunit a</fullName>
    </recommendedName>
    <alternativeName>
        <fullName evidence="12">ATP synthase F0 sector subunit a</fullName>
    </alternativeName>
    <alternativeName>
        <fullName evidence="12">F-ATPase subunit 6</fullName>
    </alternativeName>
</protein>
<dbReference type="PANTHER" id="PTHR42823:SF3">
    <property type="entry name" value="ATP SYNTHASE SUBUNIT A, CHLOROPLASTIC"/>
    <property type="match status" value="1"/>
</dbReference>
<organism evidence="14 15">
    <name type="scientific">Candidatus Macondimonas diazotrophica</name>
    <dbReference type="NCBI Taxonomy" id="2305248"/>
    <lineage>
        <taxon>Bacteria</taxon>
        <taxon>Pseudomonadati</taxon>
        <taxon>Pseudomonadota</taxon>
        <taxon>Gammaproteobacteria</taxon>
        <taxon>Chromatiales</taxon>
        <taxon>Ectothiorhodospiraceae</taxon>
        <taxon>Candidatus Macondimonas</taxon>
    </lineage>
</organism>
<feature type="transmembrane region" description="Helical" evidence="12">
    <location>
        <begin position="226"/>
        <end position="252"/>
    </location>
</feature>
<reference evidence="14 15" key="1">
    <citation type="journal article" date="2019" name="ISME J.">
        <title>Candidatus Macondimonas diazotrophica, a novel gammaproteobacterial genus dominating crude-oil-contaminated coastal sediments.</title>
        <authorList>
            <person name="Karthikeyan S."/>
            <person name="Konstantinidis K."/>
        </authorList>
    </citation>
    <scope>NUCLEOTIDE SEQUENCE [LARGE SCALE GENOMIC DNA]</scope>
    <source>
        <strain evidence="14 15">KTK01</strain>
    </source>
</reference>
<evidence type="ECO:0000256" key="10">
    <source>
        <dbReference type="ARBA" id="ARBA00023136"/>
    </source>
</evidence>
<evidence type="ECO:0000256" key="5">
    <source>
        <dbReference type="ARBA" id="ARBA00022547"/>
    </source>
</evidence>
<evidence type="ECO:0000256" key="2">
    <source>
        <dbReference type="ARBA" id="ARBA00006810"/>
    </source>
</evidence>
<evidence type="ECO:0000313" key="15">
    <source>
        <dbReference type="Proteomes" id="UP000297890"/>
    </source>
</evidence>
<gene>
    <name evidence="12 14" type="primary">atpB</name>
    <name evidence="14" type="ORF">E4680_10175</name>
</gene>
<feature type="transmembrane region" description="Helical" evidence="12">
    <location>
        <begin position="136"/>
        <end position="155"/>
    </location>
</feature>
<keyword evidence="9 12" id="KW-0406">Ion transport</keyword>
<evidence type="ECO:0000256" key="4">
    <source>
        <dbReference type="ARBA" id="ARBA00022475"/>
    </source>
</evidence>
<dbReference type="InterPro" id="IPR035908">
    <property type="entry name" value="F0_ATP_A_sf"/>
</dbReference>
<dbReference type="GO" id="GO:0042777">
    <property type="term" value="P:proton motive force-driven plasma membrane ATP synthesis"/>
    <property type="evidence" value="ECO:0007669"/>
    <property type="project" value="TreeGrafter"/>
</dbReference>
<comment type="caution">
    <text evidence="14">The sequence shown here is derived from an EMBL/GenBank/DDBJ whole genome shotgun (WGS) entry which is preliminary data.</text>
</comment>
<keyword evidence="4 12" id="KW-1003">Cell membrane</keyword>
<sequence length="258" mass="28490">MASAEHTAHSPQEYVTHHLTGWTAGEGFWTFNIDTLLMSAVLGALLVVTFAIAARRATVGVPGPLQNMVESVIEFIEGVVHETFHGESRLIAPLALTIFCLVLLWNTMDLIPVDFFPMIAGWFGVEYFRPVPSADMSATFGLSFTVFLLIIIYSIKGKGVGGYLEELLFHPFGKYLVPFNLILNAVELLAKPLSLGLRLFGNLYAGELIFVLIALLPWWAQWGPGGAWAIFHLLVIPLQAFIFMTLTVVYLGMAHAKH</sequence>
<dbReference type="NCBIfam" id="TIGR01131">
    <property type="entry name" value="ATP_synt_6_or_A"/>
    <property type="match status" value="1"/>
</dbReference>
<dbReference type="HAMAP" id="MF_01393">
    <property type="entry name" value="ATP_synth_a_bact"/>
    <property type="match status" value="1"/>
</dbReference>
<keyword evidence="8 12" id="KW-1133">Transmembrane helix</keyword>
<dbReference type="NCBIfam" id="NF004477">
    <property type="entry name" value="PRK05815.1-1"/>
    <property type="match status" value="1"/>
</dbReference>
<dbReference type="GO" id="GO:0045259">
    <property type="term" value="C:proton-transporting ATP synthase complex"/>
    <property type="evidence" value="ECO:0007669"/>
    <property type="project" value="UniProtKB-KW"/>
</dbReference>
<evidence type="ECO:0000256" key="3">
    <source>
        <dbReference type="ARBA" id="ARBA00022448"/>
    </source>
</evidence>
<comment type="similarity">
    <text evidence="2 12 13">Belongs to the ATPase A chain family.</text>
</comment>
<dbReference type="Proteomes" id="UP000297890">
    <property type="component" value="Unassembled WGS sequence"/>
</dbReference>
<name>A0A4Z0F6X1_9GAMM</name>
<dbReference type="Pfam" id="PF00119">
    <property type="entry name" value="ATP-synt_A"/>
    <property type="match status" value="1"/>
</dbReference>
<dbReference type="InterPro" id="IPR000568">
    <property type="entry name" value="ATP_synth_F0_asu"/>
</dbReference>
<feature type="transmembrane region" description="Helical" evidence="12">
    <location>
        <begin position="36"/>
        <end position="54"/>
    </location>
</feature>
<evidence type="ECO:0000256" key="8">
    <source>
        <dbReference type="ARBA" id="ARBA00022989"/>
    </source>
</evidence>
<evidence type="ECO:0000256" key="7">
    <source>
        <dbReference type="ARBA" id="ARBA00022781"/>
    </source>
</evidence>
<proteinExistence type="inferred from homology"/>
<keyword evidence="3 12" id="KW-0813">Transport</keyword>
<feature type="transmembrane region" description="Helical" evidence="12">
    <location>
        <begin position="199"/>
        <end position="220"/>
    </location>
</feature>
<dbReference type="GO" id="GO:0005886">
    <property type="term" value="C:plasma membrane"/>
    <property type="evidence" value="ECO:0007669"/>
    <property type="project" value="UniProtKB-SubCell"/>
</dbReference>
<dbReference type="Gene3D" id="1.20.120.220">
    <property type="entry name" value="ATP synthase, F0 complex, subunit A"/>
    <property type="match status" value="1"/>
</dbReference>
<dbReference type="PANTHER" id="PTHR42823">
    <property type="entry name" value="ATP SYNTHASE SUBUNIT A, CHLOROPLASTIC"/>
    <property type="match status" value="1"/>
</dbReference>
<comment type="function">
    <text evidence="12 13">Key component of the proton channel; it plays a direct role in the translocation of protons across the membrane.</text>
</comment>
<feature type="transmembrane region" description="Helical" evidence="12">
    <location>
        <begin position="90"/>
        <end position="108"/>
    </location>
</feature>
<keyword evidence="15" id="KW-1185">Reference proteome</keyword>
<evidence type="ECO:0000256" key="6">
    <source>
        <dbReference type="ARBA" id="ARBA00022692"/>
    </source>
</evidence>
<dbReference type="OrthoDB" id="9789241at2"/>
<evidence type="ECO:0000256" key="13">
    <source>
        <dbReference type="RuleBase" id="RU000483"/>
    </source>
</evidence>
<evidence type="ECO:0000256" key="11">
    <source>
        <dbReference type="ARBA" id="ARBA00023310"/>
    </source>
</evidence>
<dbReference type="AlphaFoldDB" id="A0A4Z0F6X1"/>
<dbReference type="InterPro" id="IPR023011">
    <property type="entry name" value="ATP_synth_F0_asu_AS"/>
</dbReference>
<keyword evidence="5 12" id="KW-0138">CF(0)</keyword>
<accession>A0A4Z0F6X1</accession>
<keyword evidence="11 12" id="KW-0066">ATP synthesis</keyword>
<dbReference type="CDD" id="cd00310">
    <property type="entry name" value="ATP-synt_Fo_a_6"/>
    <property type="match status" value="1"/>
</dbReference>
<keyword evidence="7 12" id="KW-0375">Hydrogen ion transport</keyword>